<gene>
    <name evidence="1" type="ORF">CEXT_641641</name>
</gene>
<organism evidence="1 2">
    <name type="scientific">Caerostris extrusa</name>
    <name type="common">Bark spider</name>
    <name type="synonym">Caerostris bankana</name>
    <dbReference type="NCBI Taxonomy" id="172846"/>
    <lineage>
        <taxon>Eukaryota</taxon>
        <taxon>Metazoa</taxon>
        <taxon>Ecdysozoa</taxon>
        <taxon>Arthropoda</taxon>
        <taxon>Chelicerata</taxon>
        <taxon>Arachnida</taxon>
        <taxon>Araneae</taxon>
        <taxon>Araneomorphae</taxon>
        <taxon>Entelegynae</taxon>
        <taxon>Araneoidea</taxon>
        <taxon>Araneidae</taxon>
        <taxon>Caerostris</taxon>
    </lineage>
</organism>
<dbReference type="Proteomes" id="UP001054945">
    <property type="component" value="Unassembled WGS sequence"/>
</dbReference>
<reference evidence="1 2" key="1">
    <citation type="submission" date="2021-06" db="EMBL/GenBank/DDBJ databases">
        <title>Caerostris extrusa draft genome.</title>
        <authorList>
            <person name="Kono N."/>
            <person name="Arakawa K."/>
        </authorList>
    </citation>
    <scope>NUCLEOTIDE SEQUENCE [LARGE SCALE GENOMIC DNA]</scope>
</reference>
<evidence type="ECO:0000313" key="2">
    <source>
        <dbReference type="Proteomes" id="UP001054945"/>
    </source>
</evidence>
<dbReference type="EMBL" id="BPLR01013903">
    <property type="protein sequence ID" value="GIY64633.1"/>
    <property type="molecule type" value="Genomic_DNA"/>
</dbReference>
<dbReference type="AlphaFoldDB" id="A0AAV4V3P7"/>
<proteinExistence type="predicted"/>
<accession>A0AAV4V3P7</accession>
<evidence type="ECO:0000313" key="1">
    <source>
        <dbReference type="EMBL" id="GIY64633.1"/>
    </source>
</evidence>
<keyword evidence="2" id="KW-1185">Reference proteome</keyword>
<name>A0AAV4V3P7_CAEEX</name>
<sequence>MSKEWTGDFPLWGECTQDNQGYKGKKKEKTLGSVLLIPASVLETSFFFGKSREGRGDHFSPALENTGHGGFSVSRKPFCTLR</sequence>
<protein>
    <submittedName>
        <fullName evidence="1">Uncharacterized protein</fullName>
    </submittedName>
</protein>
<comment type="caution">
    <text evidence="1">The sequence shown here is derived from an EMBL/GenBank/DDBJ whole genome shotgun (WGS) entry which is preliminary data.</text>
</comment>